<protein>
    <submittedName>
        <fullName evidence="4">DEAD/DEAH box helicase</fullName>
    </submittedName>
</protein>
<dbReference type="InterPro" id="IPR027417">
    <property type="entry name" value="P-loop_NTPase"/>
</dbReference>
<feature type="domain" description="Helicase ATP-binding" evidence="2">
    <location>
        <begin position="385"/>
        <end position="540"/>
    </location>
</feature>
<dbReference type="CDD" id="cd18793">
    <property type="entry name" value="SF2_C_SNF"/>
    <property type="match status" value="1"/>
</dbReference>
<dbReference type="EMBL" id="JANGEW010000013">
    <property type="protein sequence ID" value="MCQ5342916.1"/>
    <property type="molecule type" value="Genomic_DNA"/>
</dbReference>
<dbReference type="RefSeq" id="WP_154254573.1">
    <property type="nucleotide sequence ID" value="NZ_JAJCIO010000016.1"/>
</dbReference>
<dbReference type="InterPro" id="IPR001650">
    <property type="entry name" value="Helicase_C-like"/>
</dbReference>
<keyword evidence="5" id="KW-1185">Reference proteome</keyword>
<keyword evidence="1" id="KW-0378">Hydrolase</keyword>
<evidence type="ECO:0000259" key="3">
    <source>
        <dbReference type="PROSITE" id="PS51194"/>
    </source>
</evidence>
<reference evidence="4 5" key="1">
    <citation type="submission" date="2022-06" db="EMBL/GenBank/DDBJ databases">
        <title>Isolation of gut microbiota from human fecal samples.</title>
        <authorList>
            <person name="Pamer E.G."/>
            <person name="Barat B."/>
            <person name="Waligurski E."/>
            <person name="Medina S."/>
            <person name="Paddock L."/>
            <person name="Mostad J."/>
        </authorList>
    </citation>
    <scope>NUCLEOTIDE SEQUENCE [LARGE SCALE GENOMIC DNA]</scope>
    <source>
        <strain evidence="4 5">DFI.1.1</strain>
    </source>
</reference>
<dbReference type="PANTHER" id="PTHR10799">
    <property type="entry name" value="SNF2/RAD54 HELICASE FAMILY"/>
    <property type="match status" value="1"/>
</dbReference>
<dbReference type="SMART" id="SM00490">
    <property type="entry name" value="HELICc"/>
    <property type="match status" value="1"/>
</dbReference>
<keyword evidence="4" id="KW-0547">Nucleotide-binding</keyword>
<dbReference type="PROSITE" id="PS51192">
    <property type="entry name" value="HELICASE_ATP_BIND_1"/>
    <property type="match status" value="1"/>
</dbReference>
<gene>
    <name evidence="4" type="ORF">NE675_07775</name>
</gene>
<keyword evidence="4" id="KW-0067">ATP-binding</keyword>
<dbReference type="InterPro" id="IPR014001">
    <property type="entry name" value="Helicase_ATP-bd"/>
</dbReference>
<dbReference type="Pfam" id="PF00271">
    <property type="entry name" value="Helicase_C"/>
    <property type="match status" value="1"/>
</dbReference>
<keyword evidence="4" id="KW-0347">Helicase</keyword>
<dbReference type="GO" id="GO:0004386">
    <property type="term" value="F:helicase activity"/>
    <property type="evidence" value="ECO:0007669"/>
    <property type="project" value="UniProtKB-KW"/>
</dbReference>
<dbReference type="InterPro" id="IPR038718">
    <property type="entry name" value="SNF2-like_sf"/>
</dbReference>
<dbReference type="InterPro" id="IPR049730">
    <property type="entry name" value="SNF2/RAD54-like_C"/>
</dbReference>
<proteinExistence type="predicted"/>
<evidence type="ECO:0000313" key="5">
    <source>
        <dbReference type="Proteomes" id="UP001206692"/>
    </source>
</evidence>
<comment type="caution">
    <text evidence="4">The sequence shown here is derived from an EMBL/GenBank/DDBJ whole genome shotgun (WGS) entry which is preliminary data.</text>
</comment>
<dbReference type="SMART" id="SM00487">
    <property type="entry name" value="DEXDc"/>
    <property type="match status" value="1"/>
</dbReference>
<evidence type="ECO:0000259" key="2">
    <source>
        <dbReference type="PROSITE" id="PS51192"/>
    </source>
</evidence>
<dbReference type="Gene3D" id="3.40.50.10810">
    <property type="entry name" value="Tandem AAA-ATPase domain"/>
    <property type="match status" value="1"/>
</dbReference>
<dbReference type="SUPFAM" id="SSF52540">
    <property type="entry name" value="P-loop containing nucleoside triphosphate hydrolases"/>
    <property type="match status" value="2"/>
</dbReference>
<evidence type="ECO:0000256" key="1">
    <source>
        <dbReference type="ARBA" id="ARBA00022801"/>
    </source>
</evidence>
<feature type="domain" description="Helicase C-terminal" evidence="3">
    <location>
        <begin position="655"/>
        <end position="812"/>
    </location>
</feature>
<sequence>MKLQMSDLVLNINLDESKKKNRLIMETYEGTIPNLKSKKYSGQLRNVNINAKYTFNNISDKDVQIIRAFLNDEFNVQITKYQYLIAPKNITGIADLEKIGCLFYKEKKTGMFQIEFVKYEEAPSKNMYSIEGLRVGGEKTALYLVKDDSKIEIKVKEIIPKAYINLGKKEFPLVLKFDYGNSIVDFFSEERQLESKGTYRDFGFENRIRKGIEASGWKLKRNEGFIFIGKNINKCIYGLIEKGVSVYTNSEKKVSMADFSNIKISYDLDWFSIKGRVLIDDDSVDISELIDFKKKRENWVEYNGQVIILPTALSSKKIEKDSGTGELHIDKKYIPSAIGVAYDLNKGSVHNLDRLIGYNEISINIDPHIQKILRAYQIIGVKWLLSLRKNGFGACLADDMGLGKTLQIIAFLSDESLNKTRNLIIVPKTLLLNWKREIRKFSPNTSMYLYHGRNRNIDDLANAKIVISTYQTILNDKALFENISFDNLIIDEAQYIKNSGGKTYNAIKSIKASMKIILTGTPIENNLAEFWGLMRLINPSIIEPYRSVSKDSTRLVDKIKRLTAPFLLRRMKKDVLKDLPAKQEQTILINMDEEQQRIYDKILKSIQYELLRKNDRFEMRSNSILLSGLLYLQEICCHPQLLPMEYSDGVTKSAKLDTLMELLKPLYLNGHKVVVFSRFTKMLALIEKSIILEHMNYYYLDGSTQNRMGVVDAFEKSDNGIFLISLKAGGTGLNLISADTAVIYDPWWNPSSEKQAEDRIYRIGQKRNVLIYKLIMEGTIEEKIQKLQAEKMSLCSEILDGHDVPLSMTAEIMEKLILE</sequence>
<accession>A0ABT1SSQ7</accession>
<name>A0ABT1SSQ7_9FIRM</name>
<organism evidence="4 5">
    <name type="scientific">Megasphaera massiliensis</name>
    <dbReference type="NCBI Taxonomy" id="1232428"/>
    <lineage>
        <taxon>Bacteria</taxon>
        <taxon>Bacillati</taxon>
        <taxon>Bacillota</taxon>
        <taxon>Negativicutes</taxon>
        <taxon>Veillonellales</taxon>
        <taxon>Veillonellaceae</taxon>
        <taxon>Megasphaera</taxon>
    </lineage>
</organism>
<evidence type="ECO:0000313" key="4">
    <source>
        <dbReference type="EMBL" id="MCQ5342916.1"/>
    </source>
</evidence>
<dbReference type="Gene3D" id="3.40.50.300">
    <property type="entry name" value="P-loop containing nucleotide triphosphate hydrolases"/>
    <property type="match status" value="1"/>
</dbReference>
<dbReference type="Proteomes" id="UP001206692">
    <property type="component" value="Unassembled WGS sequence"/>
</dbReference>
<dbReference type="PROSITE" id="PS51194">
    <property type="entry name" value="HELICASE_CTER"/>
    <property type="match status" value="1"/>
</dbReference>
<dbReference type="InterPro" id="IPR000330">
    <property type="entry name" value="SNF2_N"/>
</dbReference>
<dbReference type="Pfam" id="PF00176">
    <property type="entry name" value="SNF2-rel_dom"/>
    <property type="match status" value="1"/>
</dbReference>